<keyword evidence="3" id="KW-0378">Hydrolase</keyword>
<evidence type="ECO:0000313" key="6">
    <source>
        <dbReference type="EMBL" id="SSX01208.1"/>
    </source>
</evidence>
<evidence type="ECO:0000256" key="3">
    <source>
        <dbReference type="ARBA" id="ARBA00022801"/>
    </source>
</evidence>
<dbReference type="AlphaFoldDB" id="A0A336M6D3"/>
<dbReference type="SUPFAM" id="SSF54001">
    <property type="entry name" value="Cysteine proteinases"/>
    <property type="match status" value="1"/>
</dbReference>
<dbReference type="VEuPathDB" id="VectorBase:CSON004846"/>
<dbReference type="PROSITE" id="PS50600">
    <property type="entry name" value="ULP_PROTEASE"/>
    <property type="match status" value="1"/>
</dbReference>
<dbReference type="InterPro" id="IPR038765">
    <property type="entry name" value="Papain-like_cys_pep_sf"/>
</dbReference>
<dbReference type="Gene3D" id="3.40.395.10">
    <property type="entry name" value="Adenoviral Proteinase, Chain A"/>
    <property type="match status" value="1"/>
</dbReference>
<evidence type="ECO:0000259" key="5">
    <source>
        <dbReference type="PROSITE" id="PS50600"/>
    </source>
</evidence>
<keyword evidence="2" id="KW-0645">Protease</keyword>
<evidence type="ECO:0000256" key="1">
    <source>
        <dbReference type="ARBA" id="ARBA00005234"/>
    </source>
</evidence>
<gene>
    <name evidence="7" type="primary">CSON004846</name>
</gene>
<evidence type="ECO:0000313" key="7">
    <source>
        <dbReference type="EMBL" id="SSX21588.1"/>
    </source>
</evidence>
<comment type="similarity">
    <text evidence="1">Belongs to the peptidase C48 family.</text>
</comment>
<evidence type="ECO:0000256" key="2">
    <source>
        <dbReference type="ARBA" id="ARBA00022670"/>
    </source>
</evidence>
<feature type="domain" description="Ubiquitin-like protease family profile" evidence="5">
    <location>
        <begin position="15"/>
        <end position="175"/>
    </location>
</feature>
<dbReference type="OMA" id="GFYFEYL"/>
<dbReference type="GO" id="GO:0019784">
    <property type="term" value="F:deNEDDylase activity"/>
    <property type="evidence" value="ECO:0007669"/>
    <property type="project" value="InterPro"/>
</dbReference>
<reference evidence="6" key="1">
    <citation type="submission" date="2018-04" db="EMBL/GenBank/DDBJ databases">
        <authorList>
            <person name="Go L.Y."/>
            <person name="Mitchell J.A."/>
        </authorList>
    </citation>
    <scope>NUCLEOTIDE SEQUENCE</scope>
    <source>
        <tissue evidence="6">Whole organism</tissue>
    </source>
</reference>
<keyword evidence="4" id="KW-0788">Thiol protease</keyword>
<dbReference type="EMBL" id="UFQS01000198">
    <property type="protein sequence ID" value="SSX01208.1"/>
    <property type="molecule type" value="Genomic_DNA"/>
</dbReference>
<name>A0A336M6D3_CULSO</name>
<dbReference type="Pfam" id="PF02902">
    <property type="entry name" value="Peptidase_C48"/>
    <property type="match status" value="1"/>
</dbReference>
<reference evidence="7" key="2">
    <citation type="submission" date="2018-07" db="EMBL/GenBank/DDBJ databases">
        <authorList>
            <person name="Quirk P.G."/>
            <person name="Krulwich T.A."/>
        </authorList>
    </citation>
    <scope>NUCLEOTIDE SEQUENCE</scope>
</reference>
<dbReference type="GO" id="GO:0006508">
    <property type="term" value="P:proteolysis"/>
    <property type="evidence" value="ECO:0007669"/>
    <property type="project" value="UniProtKB-KW"/>
</dbReference>
<sequence>MARRDREVALNFHDTCLYFSDVDLLKGPYWLNDQIISFYFEYLEKDVFEQFSDRFLFISPEVTQCIKFSPEDVAMFLEPLRAHEKDFLFFALNDNLQVERAGGSHWSLLVYSRPENTFFHYDSSYGSNHTHSVLLTNILMRALQVPHADFREASCLQQTNSYDCGIHVLCTVDLLCRMAVQRGELEGAGCVSHEAINCKRHDLMNIILDLGGRIY</sequence>
<accession>A0A336M6D3</accession>
<organism evidence="7">
    <name type="scientific">Culicoides sonorensis</name>
    <name type="common">Biting midge</name>
    <dbReference type="NCBI Taxonomy" id="179676"/>
    <lineage>
        <taxon>Eukaryota</taxon>
        <taxon>Metazoa</taxon>
        <taxon>Ecdysozoa</taxon>
        <taxon>Arthropoda</taxon>
        <taxon>Hexapoda</taxon>
        <taxon>Insecta</taxon>
        <taxon>Pterygota</taxon>
        <taxon>Neoptera</taxon>
        <taxon>Endopterygota</taxon>
        <taxon>Diptera</taxon>
        <taxon>Nematocera</taxon>
        <taxon>Chironomoidea</taxon>
        <taxon>Ceratopogonidae</taxon>
        <taxon>Ceratopogoninae</taxon>
        <taxon>Culicoides</taxon>
        <taxon>Monoculicoides</taxon>
    </lineage>
</organism>
<dbReference type="GO" id="GO:0008234">
    <property type="term" value="F:cysteine-type peptidase activity"/>
    <property type="evidence" value="ECO:0007669"/>
    <property type="project" value="UniProtKB-KW"/>
</dbReference>
<proteinExistence type="inferred from homology"/>
<dbReference type="GO" id="GO:0000338">
    <property type="term" value="P:protein deneddylation"/>
    <property type="evidence" value="ECO:0007669"/>
    <property type="project" value="TreeGrafter"/>
</dbReference>
<dbReference type="PANTHER" id="PTHR46468:SF1">
    <property type="entry name" value="SENTRIN-SPECIFIC PROTEASE 8"/>
    <property type="match status" value="1"/>
</dbReference>
<dbReference type="EMBL" id="UFQT01000198">
    <property type="protein sequence ID" value="SSX21588.1"/>
    <property type="molecule type" value="Genomic_DNA"/>
</dbReference>
<dbReference type="PANTHER" id="PTHR46468">
    <property type="entry name" value="SENTRIN-SPECIFIC PROTEASE 8"/>
    <property type="match status" value="1"/>
</dbReference>
<evidence type="ECO:0000256" key="4">
    <source>
        <dbReference type="ARBA" id="ARBA00022807"/>
    </source>
</evidence>
<dbReference type="InterPro" id="IPR003653">
    <property type="entry name" value="Peptidase_C48_C"/>
</dbReference>
<dbReference type="InterPro" id="IPR044613">
    <property type="entry name" value="Nep1/2-like"/>
</dbReference>
<protein>
    <submittedName>
        <fullName evidence="7">CSON004846 protein</fullName>
    </submittedName>
</protein>